<feature type="domain" description="SAP" evidence="4">
    <location>
        <begin position="4"/>
        <end position="38"/>
    </location>
</feature>
<feature type="compositionally biased region" description="Pro residues" evidence="3">
    <location>
        <begin position="71"/>
        <end position="83"/>
    </location>
</feature>
<dbReference type="OrthoDB" id="445357at2759"/>
<dbReference type="GO" id="GO:0016973">
    <property type="term" value="P:poly(A)+ mRNA export from nucleus"/>
    <property type="evidence" value="ECO:0007669"/>
    <property type="project" value="TreeGrafter"/>
</dbReference>
<dbReference type="Pfam" id="PF02037">
    <property type="entry name" value="SAP"/>
    <property type="match status" value="1"/>
</dbReference>
<evidence type="ECO:0000313" key="5">
    <source>
        <dbReference type="EMBL" id="KAH7032974.1"/>
    </source>
</evidence>
<reference evidence="5" key="1">
    <citation type="journal article" date="2021" name="Nat. Commun.">
        <title>Genetic determinants of endophytism in the Arabidopsis root mycobiome.</title>
        <authorList>
            <person name="Mesny F."/>
            <person name="Miyauchi S."/>
            <person name="Thiergart T."/>
            <person name="Pickel B."/>
            <person name="Atanasova L."/>
            <person name="Karlsson M."/>
            <person name="Huettel B."/>
            <person name="Barry K.W."/>
            <person name="Haridas S."/>
            <person name="Chen C."/>
            <person name="Bauer D."/>
            <person name="Andreopoulos W."/>
            <person name="Pangilinan J."/>
            <person name="LaButti K."/>
            <person name="Riley R."/>
            <person name="Lipzen A."/>
            <person name="Clum A."/>
            <person name="Drula E."/>
            <person name="Henrissat B."/>
            <person name="Kohler A."/>
            <person name="Grigoriev I.V."/>
            <person name="Martin F.M."/>
            <person name="Hacquard S."/>
        </authorList>
    </citation>
    <scope>NUCLEOTIDE SEQUENCE</scope>
    <source>
        <strain evidence="5">MPI-CAGE-CH-0230</strain>
    </source>
</reference>
<protein>
    <recommendedName>
        <fullName evidence="4">SAP domain-containing protein</fullName>
    </recommendedName>
</protein>
<comment type="similarity">
    <text evidence="2">Belongs to the SAP domain-containing ribonucleoprotein family.</text>
</comment>
<feature type="compositionally biased region" description="Basic and acidic residues" evidence="3">
    <location>
        <begin position="158"/>
        <end position="172"/>
    </location>
</feature>
<evidence type="ECO:0000256" key="3">
    <source>
        <dbReference type="SAM" id="MobiDB-lite"/>
    </source>
</evidence>
<feature type="compositionally biased region" description="Basic and acidic residues" evidence="3">
    <location>
        <begin position="188"/>
        <end position="201"/>
    </location>
</feature>
<dbReference type="EMBL" id="JAGTJQ010000004">
    <property type="protein sequence ID" value="KAH7032974.1"/>
    <property type="molecule type" value="Genomic_DNA"/>
</dbReference>
<name>A0A9P8Y875_9PEZI</name>
<feature type="compositionally biased region" description="Gly residues" evidence="3">
    <location>
        <begin position="232"/>
        <end position="242"/>
    </location>
</feature>
<dbReference type="AlphaFoldDB" id="A0A9P8Y875"/>
<dbReference type="Proteomes" id="UP000756346">
    <property type="component" value="Unassembled WGS sequence"/>
</dbReference>
<evidence type="ECO:0000256" key="1">
    <source>
        <dbReference type="ARBA" id="ARBA00022553"/>
    </source>
</evidence>
<gene>
    <name evidence="5" type="ORF">B0I36DRAFT_348108</name>
</gene>
<accession>A0A9P8Y875</accession>
<dbReference type="Gene3D" id="1.10.720.30">
    <property type="entry name" value="SAP domain"/>
    <property type="match status" value="1"/>
</dbReference>
<proteinExistence type="inferred from homology"/>
<feature type="compositionally biased region" description="Low complexity" evidence="3">
    <location>
        <begin position="243"/>
        <end position="254"/>
    </location>
</feature>
<dbReference type="SMART" id="SM00513">
    <property type="entry name" value="SAP"/>
    <property type="match status" value="1"/>
</dbReference>
<evidence type="ECO:0000256" key="2">
    <source>
        <dbReference type="ARBA" id="ARBA00046328"/>
    </source>
</evidence>
<dbReference type="PROSITE" id="PS50800">
    <property type="entry name" value="SAP"/>
    <property type="match status" value="1"/>
</dbReference>
<feature type="region of interest" description="Disordered" evidence="3">
    <location>
        <begin position="32"/>
        <end position="273"/>
    </location>
</feature>
<evidence type="ECO:0000313" key="6">
    <source>
        <dbReference type="Proteomes" id="UP000756346"/>
    </source>
</evidence>
<dbReference type="PANTHER" id="PTHR46551:SF1">
    <property type="entry name" value="SAP DOMAIN-CONTAINING RIBONUCLEOPROTEIN"/>
    <property type="match status" value="1"/>
</dbReference>
<feature type="compositionally biased region" description="Polar residues" evidence="3">
    <location>
        <begin position="92"/>
        <end position="102"/>
    </location>
</feature>
<dbReference type="InterPro" id="IPR052240">
    <property type="entry name" value="SAP_domain_ribonucleoprotein"/>
</dbReference>
<dbReference type="GeneID" id="70186194"/>
<keyword evidence="6" id="KW-1185">Reference proteome</keyword>
<dbReference type="InterPro" id="IPR003034">
    <property type="entry name" value="SAP_dom"/>
</dbReference>
<dbReference type="PANTHER" id="PTHR46551">
    <property type="entry name" value="SAP DOMAIN-CONTAINING RIBONUCLEOPROTEIN"/>
    <property type="match status" value="1"/>
</dbReference>
<dbReference type="InterPro" id="IPR040746">
    <property type="entry name" value="THO1_MOS11_C"/>
</dbReference>
<dbReference type="GO" id="GO:0005634">
    <property type="term" value="C:nucleus"/>
    <property type="evidence" value="ECO:0007669"/>
    <property type="project" value="TreeGrafter"/>
</dbReference>
<feature type="compositionally biased region" description="Basic and acidic residues" evidence="3">
    <location>
        <begin position="259"/>
        <end position="273"/>
    </location>
</feature>
<dbReference type="RefSeq" id="XP_046013806.1">
    <property type="nucleotide sequence ID" value="XM_046156648.1"/>
</dbReference>
<dbReference type="SUPFAM" id="SSF68906">
    <property type="entry name" value="SAP domain"/>
    <property type="match status" value="1"/>
</dbReference>
<dbReference type="InterPro" id="IPR036361">
    <property type="entry name" value="SAP_dom_sf"/>
</dbReference>
<evidence type="ECO:0000259" key="4">
    <source>
        <dbReference type="PROSITE" id="PS50800"/>
    </source>
</evidence>
<feature type="compositionally biased region" description="Acidic residues" evidence="3">
    <location>
        <begin position="50"/>
        <end position="60"/>
    </location>
</feature>
<organism evidence="5 6">
    <name type="scientific">Microdochium trichocladiopsis</name>
    <dbReference type="NCBI Taxonomy" id="1682393"/>
    <lineage>
        <taxon>Eukaryota</taxon>
        <taxon>Fungi</taxon>
        <taxon>Dikarya</taxon>
        <taxon>Ascomycota</taxon>
        <taxon>Pezizomycotina</taxon>
        <taxon>Sordariomycetes</taxon>
        <taxon>Xylariomycetidae</taxon>
        <taxon>Xylariales</taxon>
        <taxon>Microdochiaceae</taxon>
        <taxon>Microdochium</taxon>
    </lineage>
</organism>
<keyword evidence="1" id="KW-0597">Phosphoprotein</keyword>
<comment type="caution">
    <text evidence="5">The sequence shown here is derived from an EMBL/GenBank/DDBJ whole genome shotgun (WGS) entry which is preliminary data.</text>
</comment>
<dbReference type="Pfam" id="PF18592">
    <property type="entry name" value="Tho1_MOS11_C"/>
    <property type="match status" value="1"/>
</dbReference>
<sequence>MTDYASLKVPELKKLLQEKSLSATGNKADLIARLKEHDEAQGGSKPAGGAEDEIDWDDDEPSKPAAATEPAPVPAAAPAPVAPEEPKAETESAQAPESTATGQEAGAEASGEQPAVSETAAPKTDFSAGLASSSVDDEARKRAERAKRFGITATEQTDAEKKKAERAQRFGIEEPQQSSIIKGLDAPLPERRERKRGREGAETTSGGGDRGAKRQQGAGGRNDRNRGRNGRRGGGGGGGGGNTAANGNTKKAAAILADPSEKAKAEARAKRFA</sequence>